<keyword evidence="2" id="KW-0547">Nucleotide-binding</keyword>
<dbReference type="VEuPathDB" id="FungiDB:EMCG_03563"/>
<dbReference type="PROSITE" id="PS51419">
    <property type="entry name" value="RAB"/>
    <property type="match status" value="1"/>
</dbReference>
<dbReference type="PRINTS" id="PR00449">
    <property type="entry name" value="RASTRNSFRMNG"/>
</dbReference>
<dbReference type="PROSITE" id="PS51420">
    <property type="entry name" value="RHO"/>
    <property type="match status" value="1"/>
</dbReference>
<dbReference type="SUPFAM" id="SSF52540">
    <property type="entry name" value="P-loop containing nucleoside triphosphate hydrolases"/>
    <property type="match status" value="1"/>
</dbReference>
<dbReference type="SMART" id="SM00175">
    <property type="entry name" value="RAB"/>
    <property type="match status" value="1"/>
</dbReference>
<keyword evidence="3" id="KW-0342">GTP-binding</keyword>
<evidence type="ECO:0000256" key="2">
    <source>
        <dbReference type="ARBA" id="ARBA00022741"/>
    </source>
</evidence>
<dbReference type="Pfam" id="PF00071">
    <property type="entry name" value="Ras"/>
    <property type="match status" value="1"/>
</dbReference>
<dbReference type="Gene3D" id="3.40.50.300">
    <property type="entry name" value="P-loop containing nucleotide triphosphate hydrolases"/>
    <property type="match status" value="1"/>
</dbReference>
<evidence type="ECO:0000256" key="3">
    <source>
        <dbReference type="ARBA" id="ARBA00023134"/>
    </source>
</evidence>
<dbReference type="EMBL" id="LCZI01001202">
    <property type="protein sequence ID" value="KKZ61945.1"/>
    <property type="molecule type" value="Genomic_DNA"/>
</dbReference>
<organism evidence="4 5">
    <name type="scientific">[Emmonsia] crescens</name>
    <dbReference type="NCBI Taxonomy" id="73230"/>
    <lineage>
        <taxon>Eukaryota</taxon>
        <taxon>Fungi</taxon>
        <taxon>Dikarya</taxon>
        <taxon>Ascomycota</taxon>
        <taxon>Pezizomycotina</taxon>
        <taxon>Eurotiomycetes</taxon>
        <taxon>Eurotiomycetidae</taxon>
        <taxon>Onygenales</taxon>
        <taxon>Ajellomycetaceae</taxon>
        <taxon>Emergomyces</taxon>
    </lineage>
</organism>
<dbReference type="GO" id="GO:0005525">
    <property type="term" value="F:GTP binding"/>
    <property type="evidence" value="ECO:0007669"/>
    <property type="project" value="UniProtKB-KW"/>
</dbReference>
<dbReference type="InterPro" id="IPR001806">
    <property type="entry name" value="Small_GTPase"/>
</dbReference>
<sequence length="238" mass="26886">MASQNPEPPTRPYPIRCVFVGNDQVGKTSVLYRLFNSKPPPIEDFPSVSDYQELNVRYGMPSLCDVCDHQTLNMELSGQKYSVSLRDTSYQAARLRSLAYPAASLAIICFSVADVHSFHAIESPWVEEIDHFHPIGIPKIIIGNKIDRRTHRASNEETTKKKQKQKQKLKLNRLLPFRGKDVDIDPVDEDRSVSHEEGMRLAETIGAVAYVECSAVTEEGMSDVYNAIHKPFNPNKIK</sequence>
<keyword evidence="1" id="KW-0488">Methylation</keyword>
<dbReference type="Proteomes" id="UP000034164">
    <property type="component" value="Unassembled WGS sequence"/>
</dbReference>
<dbReference type="InterPro" id="IPR005225">
    <property type="entry name" value="Small_GTP-bd"/>
</dbReference>
<dbReference type="InterPro" id="IPR003578">
    <property type="entry name" value="Small_GTPase_Rho"/>
</dbReference>
<evidence type="ECO:0000313" key="4">
    <source>
        <dbReference type="EMBL" id="KKZ61945.1"/>
    </source>
</evidence>
<dbReference type="GO" id="GO:0003924">
    <property type="term" value="F:GTPase activity"/>
    <property type="evidence" value="ECO:0007669"/>
    <property type="project" value="InterPro"/>
</dbReference>
<dbReference type="InterPro" id="IPR027417">
    <property type="entry name" value="P-loop_NTPase"/>
</dbReference>
<dbReference type="GO" id="GO:0007264">
    <property type="term" value="P:small GTPase-mediated signal transduction"/>
    <property type="evidence" value="ECO:0007669"/>
    <property type="project" value="InterPro"/>
</dbReference>
<dbReference type="AlphaFoldDB" id="A0A0G2HW13"/>
<dbReference type="PANTHER" id="PTHR24072">
    <property type="entry name" value="RHO FAMILY GTPASE"/>
    <property type="match status" value="1"/>
</dbReference>
<comment type="caution">
    <text evidence="4">The sequence shown here is derived from an EMBL/GenBank/DDBJ whole genome shotgun (WGS) entry which is preliminary data.</text>
</comment>
<dbReference type="NCBIfam" id="TIGR00231">
    <property type="entry name" value="small_GTP"/>
    <property type="match status" value="1"/>
</dbReference>
<protein>
    <submittedName>
        <fullName evidence="4">Uncharacterized protein</fullName>
    </submittedName>
</protein>
<name>A0A0G2HW13_9EURO</name>
<dbReference type="SMART" id="SM00174">
    <property type="entry name" value="RHO"/>
    <property type="match status" value="1"/>
</dbReference>
<evidence type="ECO:0000256" key="1">
    <source>
        <dbReference type="ARBA" id="ARBA00022481"/>
    </source>
</evidence>
<evidence type="ECO:0000313" key="5">
    <source>
        <dbReference type="Proteomes" id="UP000034164"/>
    </source>
</evidence>
<dbReference type="OrthoDB" id="10006973at2759"/>
<proteinExistence type="predicted"/>
<gene>
    <name evidence="4" type="ORF">EMCG_03563</name>
</gene>
<accession>A0A0G2HW13</accession>
<reference evidence="5" key="1">
    <citation type="journal article" date="2015" name="PLoS Genet.">
        <title>The dynamic genome and transcriptome of the human fungal pathogen Blastomyces and close relative Emmonsia.</title>
        <authorList>
            <person name="Munoz J.F."/>
            <person name="Gauthier G.M."/>
            <person name="Desjardins C.A."/>
            <person name="Gallo J.E."/>
            <person name="Holder J."/>
            <person name="Sullivan T.D."/>
            <person name="Marty A.J."/>
            <person name="Carmen J.C."/>
            <person name="Chen Z."/>
            <person name="Ding L."/>
            <person name="Gujja S."/>
            <person name="Magrini V."/>
            <person name="Misas E."/>
            <person name="Mitreva M."/>
            <person name="Priest M."/>
            <person name="Saif S."/>
            <person name="Whiston E.A."/>
            <person name="Young S."/>
            <person name="Zeng Q."/>
            <person name="Goldman W.E."/>
            <person name="Mardis E.R."/>
            <person name="Taylor J.W."/>
            <person name="McEwen J.G."/>
            <person name="Clay O.K."/>
            <person name="Klein B.S."/>
            <person name="Cuomo C.A."/>
        </authorList>
    </citation>
    <scope>NUCLEOTIDE SEQUENCE [LARGE SCALE GENOMIC DNA]</scope>
    <source>
        <strain evidence="5">UAMH 3008</strain>
    </source>
</reference>